<feature type="region of interest" description="Disordered" evidence="1">
    <location>
        <begin position="14"/>
        <end position="35"/>
    </location>
</feature>
<comment type="caution">
    <text evidence="2">The sequence shown here is derived from an EMBL/GenBank/DDBJ whole genome shotgun (WGS) entry which is preliminary data.</text>
</comment>
<dbReference type="Proteomes" id="UP001358586">
    <property type="component" value="Chromosome 1"/>
</dbReference>
<sequence length="208" mass="23744">MDKMIKMMTALVKGKEPMQNPDTMEPQPRTNHDQDPLYPPRFTPPHAHVMQRGCPRGEPASLEQRPVLPAHLGQGMFVSNPGANPADPNIPNLDDPVEITRLKMDDHNVQDKYRSLEERLKAIEGTEAFSVLSAKELSLVPDLVLPPKFKVPDFKKFDGMRCPKAHLIMFCQKMTGYVNEDKLLIHYFQDSLVGSALRWYNQLSRERI</sequence>
<name>A0ABR0R205_GOSAR</name>
<protein>
    <recommendedName>
        <fullName evidence="4">Intersectin-1-like</fullName>
    </recommendedName>
</protein>
<dbReference type="EMBL" id="JARKNE010000001">
    <property type="protein sequence ID" value="KAK5845625.1"/>
    <property type="molecule type" value="Genomic_DNA"/>
</dbReference>
<evidence type="ECO:0000313" key="2">
    <source>
        <dbReference type="EMBL" id="KAK5845625.1"/>
    </source>
</evidence>
<keyword evidence="3" id="KW-1185">Reference proteome</keyword>
<evidence type="ECO:0000256" key="1">
    <source>
        <dbReference type="SAM" id="MobiDB-lite"/>
    </source>
</evidence>
<gene>
    <name evidence="2" type="ORF">PVK06_001820</name>
</gene>
<dbReference type="PANTHER" id="PTHR33223">
    <property type="entry name" value="CCHC-TYPE DOMAIN-CONTAINING PROTEIN"/>
    <property type="match status" value="1"/>
</dbReference>
<organism evidence="2 3">
    <name type="scientific">Gossypium arboreum</name>
    <name type="common">Tree cotton</name>
    <name type="synonym">Gossypium nanking</name>
    <dbReference type="NCBI Taxonomy" id="29729"/>
    <lineage>
        <taxon>Eukaryota</taxon>
        <taxon>Viridiplantae</taxon>
        <taxon>Streptophyta</taxon>
        <taxon>Embryophyta</taxon>
        <taxon>Tracheophyta</taxon>
        <taxon>Spermatophyta</taxon>
        <taxon>Magnoliopsida</taxon>
        <taxon>eudicotyledons</taxon>
        <taxon>Gunneridae</taxon>
        <taxon>Pentapetalae</taxon>
        <taxon>rosids</taxon>
        <taxon>malvids</taxon>
        <taxon>Malvales</taxon>
        <taxon>Malvaceae</taxon>
        <taxon>Malvoideae</taxon>
        <taxon>Gossypium</taxon>
    </lineage>
</organism>
<evidence type="ECO:0008006" key="4">
    <source>
        <dbReference type="Google" id="ProtNLM"/>
    </source>
</evidence>
<proteinExistence type="predicted"/>
<dbReference type="PANTHER" id="PTHR33223:SF8">
    <property type="entry name" value="OS04G0172440 PROTEIN"/>
    <property type="match status" value="1"/>
</dbReference>
<evidence type="ECO:0000313" key="3">
    <source>
        <dbReference type="Proteomes" id="UP001358586"/>
    </source>
</evidence>
<accession>A0ABR0R205</accession>
<reference evidence="2 3" key="1">
    <citation type="submission" date="2023-03" db="EMBL/GenBank/DDBJ databases">
        <title>WGS of Gossypium arboreum.</title>
        <authorList>
            <person name="Yu D."/>
        </authorList>
    </citation>
    <scope>NUCLEOTIDE SEQUENCE [LARGE SCALE GENOMIC DNA]</scope>
    <source>
        <tissue evidence="2">Leaf</tissue>
    </source>
</reference>